<evidence type="ECO:0000256" key="7">
    <source>
        <dbReference type="HAMAP-Rule" id="MF_01337"/>
    </source>
</evidence>
<sequence length="116" mass="12886">MSKINSKTEKRQRRHRRVRAKIQGTLAKPRLCVFRSNKAMYAQLVDDSKGVTLASASSLSIKNKKMMEKAIAVGEQIAKEAKDKKISKVVFDRGGYVYTGRIKALADAARSAGLIF</sequence>
<keyword evidence="3 7" id="KW-0694">RNA-binding</keyword>
<dbReference type="GO" id="GO:0006412">
    <property type="term" value="P:translation"/>
    <property type="evidence" value="ECO:0007669"/>
    <property type="project" value="UniProtKB-UniRule"/>
</dbReference>
<evidence type="ECO:0000313" key="9">
    <source>
        <dbReference type="Proteomes" id="UP000177130"/>
    </source>
</evidence>
<keyword evidence="2 7" id="KW-0699">rRNA-binding</keyword>
<comment type="caution">
    <text evidence="8">The sequence shown here is derived from an EMBL/GenBank/DDBJ whole genome shotgun (WGS) entry which is preliminary data.</text>
</comment>
<dbReference type="FunFam" id="3.30.420.100:FF:000001">
    <property type="entry name" value="50S ribosomal protein L18"/>
    <property type="match status" value="1"/>
</dbReference>
<evidence type="ECO:0000256" key="4">
    <source>
        <dbReference type="ARBA" id="ARBA00022980"/>
    </source>
</evidence>
<evidence type="ECO:0000256" key="3">
    <source>
        <dbReference type="ARBA" id="ARBA00022884"/>
    </source>
</evidence>
<name>A0A1G2MHB6_9BACT</name>
<evidence type="ECO:0000256" key="6">
    <source>
        <dbReference type="ARBA" id="ARBA00035197"/>
    </source>
</evidence>
<reference evidence="8 9" key="1">
    <citation type="journal article" date="2016" name="Nat. Commun.">
        <title>Thousands of microbial genomes shed light on interconnected biogeochemical processes in an aquifer system.</title>
        <authorList>
            <person name="Anantharaman K."/>
            <person name="Brown C.T."/>
            <person name="Hug L.A."/>
            <person name="Sharon I."/>
            <person name="Castelle C.J."/>
            <person name="Probst A.J."/>
            <person name="Thomas B.C."/>
            <person name="Singh A."/>
            <person name="Wilkins M.J."/>
            <person name="Karaoz U."/>
            <person name="Brodie E.L."/>
            <person name="Williams K.H."/>
            <person name="Hubbard S.S."/>
            <person name="Banfield J.F."/>
        </authorList>
    </citation>
    <scope>NUCLEOTIDE SEQUENCE [LARGE SCALE GENOMIC DNA]</scope>
</reference>
<dbReference type="GO" id="GO:0003735">
    <property type="term" value="F:structural constituent of ribosome"/>
    <property type="evidence" value="ECO:0007669"/>
    <property type="project" value="InterPro"/>
</dbReference>
<evidence type="ECO:0000256" key="1">
    <source>
        <dbReference type="ARBA" id="ARBA00007116"/>
    </source>
</evidence>
<dbReference type="EMBL" id="MHRK01000038">
    <property type="protein sequence ID" value="OHA23306.1"/>
    <property type="molecule type" value="Genomic_DNA"/>
</dbReference>
<dbReference type="InterPro" id="IPR004389">
    <property type="entry name" value="Ribosomal_uL18_bac-type"/>
</dbReference>
<dbReference type="AlphaFoldDB" id="A0A1G2MHB6"/>
<protein>
    <recommendedName>
        <fullName evidence="6 7">Large ribosomal subunit protein uL18</fullName>
    </recommendedName>
</protein>
<dbReference type="GO" id="GO:0022625">
    <property type="term" value="C:cytosolic large ribosomal subunit"/>
    <property type="evidence" value="ECO:0007669"/>
    <property type="project" value="TreeGrafter"/>
</dbReference>
<evidence type="ECO:0000256" key="5">
    <source>
        <dbReference type="ARBA" id="ARBA00023274"/>
    </source>
</evidence>
<dbReference type="PANTHER" id="PTHR12899">
    <property type="entry name" value="39S RIBOSOMAL PROTEIN L18, MITOCHONDRIAL"/>
    <property type="match status" value="1"/>
</dbReference>
<dbReference type="HAMAP" id="MF_01337_B">
    <property type="entry name" value="Ribosomal_uL18_B"/>
    <property type="match status" value="1"/>
</dbReference>
<gene>
    <name evidence="7" type="primary">rplR</name>
    <name evidence="8" type="ORF">A3C72_04590</name>
</gene>
<evidence type="ECO:0000313" key="8">
    <source>
        <dbReference type="EMBL" id="OHA23306.1"/>
    </source>
</evidence>
<accession>A0A1G2MHB6</accession>
<proteinExistence type="inferred from homology"/>
<dbReference type="CDD" id="cd00432">
    <property type="entry name" value="Ribosomal_L18_L5e"/>
    <property type="match status" value="1"/>
</dbReference>
<comment type="subunit">
    <text evidence="7">Part of the 50S ribosomal subunit; part of the 5S rRNA/L5/L18/L25 subcomplex. Contacts the 5S and 23S rRNAs.</text>
</comment>
<dbReference type="SUPFAM" id="SSF53137">
    <property type="entry name" value="Translational machinery components"/>
    <property type="match status" value="1"/>
</dbReference>
<organism evidence="8 9">
    <name type="scientific">Candidatus Taylorbacteria bacterium RIFCSPHIGHO2_02_FULL_43_32b</name>
    <dbReference type="NCBI Taxonomy" id="1802306"/>
    <lineage>
        <taxon>Bacteria</taxon>
        <taxon>Candidatus Tayloriibacteriota</taxon>
    </lineage>
</organism>
<dbReference type="NCBIfam" id="TIGR00060">
    <property type="entry name" value="L18_bact"/>
    <property type="match status" value="1"/>
</dbReference>
<comment type="similarity">
    <text evidence="1 7">Belongs to the universal ribosomal protein uL18 family.</text>
</comment>
<dbReference type="GO" id="GO:0008097">
    <property type="term" value="F:5S rRNA binding"/>
    <property type="evidence" value="ECO:0007669"/>
    <property type="project" value="TreeGrafter"/>
</dbReference>
<dbReference type="Gene3D" id="3.30.420.100">
    <property type="match status" value="1"/>
</dbReference>
<dbReference type="InterPro" id="IPR005484">
    <property type="entry name" value="Ribosomal_uL18_bac/plant/anim"/>
</dbReference>
<dbReference type="Proteomes" id="UP000177130">
    <property type="component" value="Unassembled WGS sequence"/>
</dbReference>
<comment type="function">
    <text evidence="7">This is one of the proteins that bind and probably mediate the attachment of the 5S RNA into the large ribosomal subunit, where it forms part of the central protuberance.</text>
</comment>
<keyword evidence="4 7" id="KW-0689">Ribosomal protein</keyword>
<evidence type="ECO:0000256" key="2">
    <source>
        <dbReference type="ARBA" id="ARBA00022730"/>
    </source>
</evidence>
<dbReference type="STRING" id="1802306.A3C72_04590"/>
<dbReference type="Pfam" id="PF00861">
    <property type="entry name" value="Ribosomal_L18p"/>
    <property type="match status" value="1"/>
</dbReference>
<keyword evidence="5 7" id="KW-0687">Ribonucleoprotein</keyword>
<dbReference type="PANTHER" id="PTHR12899:SF3">
    <property type="entry name" value="LARGE RIBOSOMAL SUBUNIT PROTEIN UL18M"/>
    <property type="match status" value="1"/>
</dbReference>
<dbReference type="InterPro" id="IPR057268">
    <property type="entry name" value="Ribosomal_L18"/>
</dbReference>